<evidence type="ECO:0000256" key="8">
    <source>
        <dbReference type="SAM" id="SignalP"/>
    </source>
</evidence>
<feature type="active site" description="Proton donor/acceptor" evidence="7">
    <location>
        <position position="221"/>
    </location>
</feature>
<dbReference type="SUPFAM" id="SSF53187">
    <property type="entry name" value="Zn-dependent exopeptidases"/>
    <property type="match status" value="1"/>
</dbReference>
<accession>A0A517YYF3</accession>
<keyword evidence="6" id="KW-0482">Metalloprotease</keyword>
<dbReference type="Gene3D" id="3.40.630.10">
    <property type="entry name" value="Zn peptidases"/>
    <property type="match status" value="1"/>
</dbReference>
<dbReference type="GO" id="GO:0008270">
    <property type="term" value="F:zinc ion binding"/>
    <property type="evidence" value="ECO:0007669"/>
    <property type="project" value="InterPro"/>
</dbReference>
<name>A0A517YYF3_9BACT</name>
<dbReference type="GO" id="GO:0006508">
    <property type="term" value="P:proteolysis"/>
    <property type="evidence" value="ECO:0007669"/>
    <property type="project" value="UniProtKB-KW"/>
</dbReference>
<dbReference type="GO" id="GO:0005615">
    <property type="term" value="C:extracellular space"/>
    <property type="evidence" value="ECO:0007669"/>
    <property type="project" value="TreeGrafter"/>
</dbReference>
<sequence length="259" mass="28236" precursor="true">MKSIYIAIFALCLTSLFGCAVTPSPPLVSSTIHRTDQILGRSIQDRPISATTLTDTTATSPDTVLLVCGIHGNEAAATPAFWRLIGFLEQNPALLKDRSVIIVPALNPDGIAAKQRFNANGIDLNRNFGANNRKNSNRYGREALSEPESQILHDLILNAKPDRIIMMHQPLKCIDYDGPAQPLAEHMGKFTSLPVKKLGSRPGSLGSWAGNDLNIPIITFELHRDANSIPSIDIWDRYIDSILAAITFPDDPTITTTGK</sequence>
<feature type="chain" id="PRO_5022137095" evidence="8">
    <location>
        <begin position="21"/>
        <end position="259"/>
    </location>
</feature>
<evidence type="ECO:0000313" key="11">
    <source>
        <dbReference type="Proteomes" id="UP000317369"/>
    </source>
</evidence>
<dbReference type="KEGG" id="pcor:KS4_33300"/>
<evidence type="ECO:0000256" key="6">
    <source>
        <dbReference type="ARBA" id="ARBA00023049"/>
    </source>
</evidence>
<comment type="similarity">
    <text evidence="2 7">Belongs to the peptidase M14 family.</text>
</comment>
<keyword evidence="4" id="KW-0378">Hydrolase</keyword>
<evidence type="ECO:0000256" key="7">
    <source>
        <dbReference type="PROSITE-ProRule" id="PRU01379"/>
    </source>
</evidence>
<organism evidence="10 11">
    <name type="scientific">Poriferisphaera corsica</name>
    <dbReference type="NCBI Taxonomy" id="2528020"/>
    <lineage>
        <taxon>Bacteria</taxon>
        <taxon>Pseudomonadati</taxon>
        <taxon>Planctomycetota</taxon>
        <taxon>Phycisphaerae</taxon>
        <taxon>Phycisphaerales</taxon>
        <taxon>Phycisphaeraceae</taxon>
        <taxon>Poriferisphaera</taxon>
    </lineage>
</organism>
<reference evidence="10 11" key="1">
    <citation type="submission" date="2019-02" db="EMBL/GenBank/DDBJ databases">
        <title>Deep-cultivation of Planctomycetes and their phenomic and genomic characterization uncovers novel biology.</title>
        <authorList>
            <person name="Wiegand S."/>
            <person name="Jogler M."/>
            <person name="Boedeker C."/>
            <person name="Pinto D."/>
            <person name="Vollmers J."/>
            <person name="Rivas-Marin E."/>
            <person name="Kohn T."/>
            <person name="Peeters S.H."/>
            <person name="Heuer A."/>
            <person name="Rast P."/>
            <person name="Oberbeckmann S."/>
            <person name="Bunk B."/>
            <person name="Jeske O."/>
            <person name="Meyerdierks A."/>
            <person name="Storesund J.E."/>
            <person name="Kallscheuer N."/>
            <person name="Luecker S."/>
            <person name="Lage O.M."/>
            <person name="Pohl T."/>
            <person name="Merkel B.J."/>
            <person name="Hornburger P."/>
            <person name="Mueller R.-W."/>
            <person name="Bruemmer F."/>
            <person name="Labrenz M."/>
            <person name="Spormann A.M."/>
            <person name="Op den Camp H."/>
            <person name="Overmann J."/>
            <person name="Amann R."/>
            <person name="Jetten M.S.M."/>
            <person name="Mascher T."/>
            <person name="Medema M.H."/>
            <person name="Devos D.P."/>
            <person name="Kaster A.-K."/>
            <person name="Ovreas L."/>
            <person name="Rohde M."/>
            <person name="Galperin M.Y."/>
            <person name="Jogler C."/>
        </authorList>
    </citation>
    <scope>NUCLEOTIDE SEQUENCE [LARGE SCALE GENOMIC DNA]</scope>
    <source>
        <strain evidence="10 11">KS4</strain>
    </source>
</reference>
<dbReference type="AlphaFoldDB" id="A0A517YYF3"/>
<proteinExistence type="inferred from homology"/>
<dbReference type="SMART" id="SM00631">
    <property type="entry name" value="Zn_pept"/>
    <property type="match status" value="1"/>
</dbReference>
<dbReference type="OrthoDB" id="9802862at2"/>
<evidence type="ECO:0000256" key="4">
    <source>
        <dbReference type="ARBA" id="ARBA00022801"/>
    </source>
</evidence>
<dbReference type="PANTHER" id="PTHR11705:SF143">
    <property type="entry name" value="SLL0236 PROTEIN"/>
    <property type="match status" value="1"/>
</dbReference>
<dbReference type="EMBL" id="CP036425">
    <property type="protein sequence ID" value="QDU35249.1"/>
    <property type="molecule type" value="Genomic_DNA"/>
</dbReference>
<evidence type="ECO:0000256" key="2">
    <source>
        <dbReference type="ARBA" id="ARBA00005988"/>
    </source>
</evidence>
<dbReference type="PRINTS" id="PR00765">
    <property type="entry name" value="CRBOXYPTASEA"/>
</dbReference>
<evidence type="ECO:0000256" key="1">
    <source>
        <dbReference type="ARBA" id="ARBA00001947"/>
    </source>
</evidence>
<dbReference type="PROSITE" id="PS52035">
    <property type="entry name" value="PEPTIDASE_M14"/>
    <property type="match status" value="1"/>
</dbReference>
<dbReference type="Proteomes" id="UP000317369">
    <property type="component" value="Chromosome"/>
</dbReference>
<keyword evidence="3" id="KW-0645">Protease</keyword>
<dbReference type="GO" id="GO:0004181">
    <property type="term" value="F:metallocarboxypeptidase activity"/>
    <property type="evidence" value="ECO:0007669"/>
    <property type="project" value="InterPro"/>
</dbReference>
<keyword evidence="5" id="KW-0862">Zinc</keyword>
<keyword evidence="8" id="KW-0732">Signal</keyword>
<evidence type="ECO:0000256" key="5">
    <source>
        <dbReference type="ARBA" id="ARBA00022833"/>
    </source>
</evidence>
<evidence type="ECO:0000313" key="10">
    <source>
        <dbReference type="EMBL" id="QDU35249.1"/>
    </source>
</evidence>
<comment type="cofactor">
    <cofactor evidence="1">
        <name>Zn(2+)</name>
        <dbReference type="ChEBI" id="CHEBI:29105"/>
    </cofactor>
</comment>
<dbReference type="PANTHER" id="PTHR11705">
    <property type="entry name" value="PROTEASE FAMILY M14 CARBOXYPEPTIDASE A,B"/>
    <property type="match status" value="1"/>
</dbReference>
<dbReference type="InterPro" id="IPR000834">
    <property type="entry name" value="Peptidase_M14"/>
</dbReference>
<protein>
    <submittedName>
        <fullName evidence="10">Murein peptide amidase A</fullName>
    </submittedName>
</protein>
<feature type="domain" description="Peptidase M14" evidence="9">
    <location>
        <begin position="1"/>
        <end position="246"/>
    </location>
</feature>
<gene>
    <name evidence="10" type="ORF">KS4_33300</name>
</gene>
<dbReference type="PROSITE" id="PS51257">
    <property type="entry name" value="PROKAR_LIPOPROTEIN"/>
    <property type="match status" value="1"/>
</dbReference>
<feature type="signal peptide" evidence="8">
    <location>
        <begin position="1"/>
        <end position="20"/>
    </location>
</feature>
<dbReference type="RefSeq" id="WP_145080298.1">
    <property type="nucleotide sequence ID" value="NZ_CP036425.1"/>
</dbReference>
<keyword evidence="11" id="KW-1185">Reference proteome</keyword>
<evidence type="ECO:0000259" key="9">
    <source>
        <dbReference type="PROSITE" id="PS52035"/>
    </source>
</evidence>
<dbReference type="Pfam" id="PF00246">
    <property type="entry name" value="Peptidase_M14"/>
    <property type="match status" value="1"/>
</dbReference>
<evidence type="ECO:0000256" key="3">
    <source>
        <dbReference type="ARBA" id="ARBA00022670"/>
    </source>
</evidence>